<comment type="caution">
    <text evidence="2">The sequence shown here is derived from an EMBL/GenBank/DDBJ whole genome shotgun (WGS) entry which is preliminary data.</text>
</comment>
<dbReference type="Proteomes" id="UP001213771">
    <property type="component" value="Unassembled WGS sequence"/>
</dbReference>
<dbReference type="AlphaFoldDB" id="A0ABD4WWK7"/>
<gene>
    <name evidence="2" type="ORF">PVE99_19980</name>
</gene>
<dbReference type="Gene3D" id="3.40.1580.10">
    <property type="entry name" value="SMI1/KNR4-like"/>
    <property type="match status" value="1"/>
</dbReference>
<dbReference type="InterPro" id="IPR018958">
    <property type="entry name" value="Knr4/Smi1-like_dom"/>
</dbReference>
<feature type="domain" description="Knr4/Smi1-like" evidence="1">
    <location>
        <begin position="41"/>
        <end position="163"/>
    </location>
</feature>
<evidence type="ECO:0000259" key="1">
    <source>
        <dbReference type="SMART" id="SM00860"/>
    </source>
</evidence>
<dbReference type="InterPro" id="IPR037883">
    <property type="entry name" value="Knr4/Smi1-like_sf"/>
</dbReference>
<accession>A0ABD4WWK7</accession>
<evidence type="ECO:0000313" key="3">
    <source>
        <dbReference type="Proteomes" id="UP001213771"/>
    </source>
</evidence>
<dbReference type="EMBL" id="JARAOX010000198">
    <property type="protein sequence ID" value="MDD9784647.1"/>
    <property type="molecule type" value="Genomic_DNA"/>
</dbReference>
<evidence type="ECO:0000313" key="2">
    <source>
        <dbReference type="EMBL" id="MDD9784647.1"/>
    </source>
</evidence>
<dbReference type="SUPFAM" id="SSF160631">
    <property type="entry name" value="SMI1/KNR4-like"/>
    <property type="match status" value="1"/>
</dbReference>
<dbReference type="Pfam" id="PF09346">
    <property type="entry name" value="SMI1_KNR4"/>
    <property type="match status" value="1"/>
</dbReference>
<name>A0ABD4WWK7_PRIMG</name>
<proteinExistence type="predicted"/>
<reference evidence="2 3" key="1">
    <citation type="submission" date="2023-02" db="EMBL/GenBank/DDBJ databases">
        <authorList>
            <person name="Olszewska D."/>
        </authorList>
    </citation>
    <scope>NUCLEOTIDE SEQUENCE [LARGE SCALE GENOMIC DNA]</scope>
    <source>
        <strain evidence="2 3">FDU301</strain>
    </source>
</reference>
<organism evidence="2 3">
    <name type="scientific">Priestia megaterium</name>
    <name type="common">Bacillus megaterium</name>
    <dbReference type="NCBI Taxonomy" id="1404"/>
    <lineage>
        <taxon>Bacteria</taxon>
        <taxon>Bacillati</taxon>
        <taxon>Bacillota</taxon>
        <taxon>Bacilli</taxon>
        <taxon>Bacillales</taxon>
        <taxon>Bacillaceae</taxon>
        <taxon>Priestia</taxon>
    </lineage>
</organism>
<dbReference type="SMART" id="SM00860">
    <property type="entry name" value="SMI1_KNR4"/>
    <property type="match status" value="1"/>
</dbReference>
<protein>
    <submittedName>
        <fullName evidence="2">SMI1/KNR4 family protein</fullName>
    </submittedName>
</protein>
<dbReference type="RefSeq" id="WP_177564418.1">
    <property type="nucleotide sequence ID" value="NZ_CP058268.1"/>
</dbReference>
<sequence length="181" mass="21710">MYEFLEEEIKKIYQDDNKKLRTQTVLYGEIEGSWHTHLHPGLTQEEIEKFELRVGRNFPVTYKEFLSSYNGCYLFDLLRMGGRELDSYKGLTIEEQVRSTVDVQDIQEIHLRKRTPKEHFIFADSLVKNAYYVMDKDEKVLEVDFRTKKVIENYDTLKDFIVQIIQEGKDNIANEIYFEFR</sequence>